<evidence type="ECO:0000313" key="3">
    <source>
        <dbReference type="EMBL" id="EMS71482.1"/>
    </source>
</evidence>
<feature type="compositionally biased region" description="Basic and acidic residues" evidence="1">
    <location>
        <begin position="76"/>
        <end position="94"/>
    </location>
</feature>
<dbReference type="RefSeq" id="WP_004626213.1">
    <property type="nucleotide sequence ID" value="NZ_AORV01000036.1"/>
</dbReference>
<proteinExistence type="predicted"/>
<feature type="compositionally biased region" description="Basic and acidic residues" evidence="1">
    <location>
        <begin position="105"/>
        <end position="119"/>
    </location>
</feature>
<feature type="region of interest" description="Disordered" evidence="1">
    <location>
        <begin position="76"/>
        <end position="119"/>
    </location>
</feature>
<dbReference type="InterPro" id="IPR025295">
    <property type="entry name" value="eCIS_core_dom"/>
</dbReference>
<dbReference type="PATRIC" id="fig|1195236.3.peg.2926"/>
<evidence type="ECO:0000256" key="1">
    <source>
        <dbReference type="SAM" id="MobiDB-lite"/>
    </source>
</evidence>
<comment type="caution">
    <text evidence="3">The sequence shown here is derived from an EMBL/GenBank/DDBJ whole genome shotgun (WGS) entry which is preliminary data.</text>
</comment>
<dbReference type="Pfam" id="PF13699">
    <property type="entry name" value="eCIS_core"/>
    <property type="match status" value="1"/>
</dbReference>
<dbReference type="Proteomes" id="UP000014155">
    <property type="component" value="Unassembled WGS sequence"/>
</dbReference>
<evidence type="ECO:0000313" key="4">
    <source>
        <dbReference type="Proteomes" id="UP000014155"/>
    </source>
</evidence>
<dbReference type="STRING" id="1195236.CTER_2607"/>
<name>S0FII9_RUMCE</name>
<dbReference type="eggNOG" id="COG3177">
    <property type="taxonomic scope" value="Bacteria"/>
</dbReference>
<feature type="region of interest" description="Disordered" evidence="1">
    <location>
        <begin position="1"/>
        <end position="31"/>
    </location>
</feature>
<protein>
    <recommendedName>
        <fullName evidence="2">eCIS core domain-containing protein</fullName>
    </recommendedName>
</protein>
<organism evidence="3 4">
    <name type="scientific">Ruminiclostridium cellobioparum subsp. termitidis CT1112</name>
    <dbReference type="NCBI Taxonomy" id="1195236"/>
    <lineage>
        <taxon>Bacteria</taxon>
        <taxon>Bacillati</taxon>
        <taxon>Bacillota</taxon>
        <taxon>Clostridia</taxon>
        <taxon>Eubacteriales</taxon>
        <taxon>Oscillospiraceae</taxon>
        <taxon>Ruminiclostridium</taxon>
    </lineage>
</organism>
<gene>
    <name evidence="3" type="ORF">CTER_2607</name>
</gene>
<evidence type="ECO:0000259" key="2">
    <source>
        <dbReference type="Pfam" id="PF13699"/>
    </source>
</evidence>
<feature type="domain" description="eCIS core" evidence="2">
    <location>
        <begin position="117"/>
        <end position="182"/>
    </location>
</feature>
<sequence length="608" mass="66914">MIYSDKAGVFQEKEKNTSSSRKSGQKPVPNHSAILQRVRMFPQTMTHEDIKILQKTIGNQAVHRLMREIGLIKDKTEQTKREAHNEGSLKDGPDTVHVTDFSGEESVHKKKENETGLPDDLKNGIEILSGLSMENVRVNYNSDKPAQLGASAYTQGSEIYVAPGQDKRLPHEAWHVVQQSQGRVKPTMQISGAKINNDAGLELEAENMGDKAGRIKAINEYQEHEHANANGKKTGIPIKGTTVQCDGIGFTSSRGRGEVKEIPISELNEAQLNFIIKNKEHPTIAYCPPEKKEELFAQVIARLDAIKEARLKKQTDGGLGYHHSSTRYVVAQYPPQSGATKADIQSAYSGLTFEVVEPRSPLVYSAYPPERVHSPGGSEAHLSGPYVRPSGGGYSGVAIWAANFPERLPQPAIGTPIPLTKKPVPCTVAVKESGWQEIDLNRLKKWSGERVQYKPGPGADPGERSDQNAAMGNISAKDAAGDAGYVDGYWEWLHLIAFTLGGINENKINHPENLVAGTLGANRVHKVLEDTIKKLIVDDHTKKISVFARAHILASSYHLCNKLEYELRFDYKGSAKEFSFEINPLDINPAQGGNMEIIQRTILARSGF</sequence>
<dbReference type="EMBL" id="AORV01000036">
    <property type="protein sequence ID" value="EMS71482.1"/>
    <property type="molecule type" value="Genomic_DNA"/>
</dbReference>
<reference evidence="3 4" key="1">
    <citation type="journal article" date="2013" name="Genome Announc.">
        <title>Draft Genome Sequence of the Cellulolytic, Mesophilic, Anaerobic Bacterium Clostridium termitidis Strain CT1112 (DSM 5398).</title>
        <authorList>
            <person name="Lal S."/>
            <person name="Ramachandran U."/>
            <person name="Zhang X."/>
            <person name="Munir R."/>
            <person name="Sparling R."/>
            <person name="Levin D.B."/>
        </authorList>
    </citation>
    <scope>NUCLEOTIDE SEQUENCE [LARGE SCALE GENOMIC DNA]</scope>
    <source>
        <strain evidence="3 4">CT1112</strain>
    </source>
</reference>
<accession>S0FII9</accession>
<dbReference type="AlphaFoldDB" id="S0FII9"/>
<keyword evidence="4" id="KW-1185">Reference proteome</keyword>